<dbReference type="PANTHER" id="PTHR40429:SF1">
    <property type="entry name" value="FLAGELLAR ASSOCIATED PROTEIN"/>
    <property type="match status" value="1"/>
</dbReference>
<dbReference type="Proteomes" id="UP001497392">
    <property type="component" value="Unassembled WGS sequence"/>
</dbReference>
<evidence type="ECO:0000313" key="2">
    <source>
        <dbReference type="EMBL" id="CAL5220311.1"/>
    </source>
</evidence>
<gene>
    <name evidence="2" type="primary">g2299</name>
    <name evidence="2" type="ORF">VP750_LOCUS1970</name>
</gene>
<dbReference type="PANTHER" id="PTHR40429">
    <property type="entry name" value="FLAGELLAR ASSOCIATED PROTEIN"/>
    <property type="match status" value="1"/>
</dbReference>
<feature type="region of interest" description="Disordered" evidence="1">
    <location>
        <begin position="1"/>
        <end position="65"/>
    </location>
</feature>
<accession>A0ABP1FN02</accession>
<feature type="region of interest" description="Disordered" evidence="1">
    <location>
        <begin position="104"/>
        <end position="139"/>
    </location>
</feature>
<dbReference type="EMBL" id="CAXHTA020000003">
    <property type="protein sequence ID" value="CAL5220311.1"/>
    <property type="molecule type" value="Genomic_DNA"/>
</dbReference>
<comment type="caution">
    <text evidence="2">The sequence shown here is derived from an EMBL/GenBank/DDBJ whole genome shotgun (WGS) entry which is preliminary data.</text>
</comment>
<name>A0ABP1FN02_9CHLO</name>
<organism evidence="2 3">
    <name type="scientific">Coccomyxa viridis</name>
    <dbReference type="NCBI Taxonomy" id="1274662"/>
    <lineage>
        <taxon>Eukaryota</taxon>
        <taxon>Viridiplantae</taxon>
        <taxon>Chlorophyta</taxon>
        <taxon>core chlorophytes</taxon>
        <taxon>Trebouxiophyceae</taxon>
        <taxon>Trebouxiophyceae incertae sedis</taxon>
        <taxon>Coccomyxaceae</taxon>
        <taxon>Coccomyxa</taxon>
    </lineage>
</organism>
<sequence length="256" mass="26668">MSAEADRALGKSQGGNNSQGPIYKVPEALGRQLLSTNASSPLPGFGSSQRPALAQRAAAPGPGAYRSRAALGVQFDSRKASSAVMHFPSSKRDAAEKLYISAEHEKSGYGRDSPGPSAYNTSPERHASVHTHSSGIKGGPRFVDPAAKMRAGLPGPGHYAMPAAVGRQPVSTRPSTPSVGFPRAHRDAARKIFLSLAHEKSNYGNCSPGPGTAVHDGGLGHSTLSRYRSCPAWVFGSATTTSLSSVRTPGPGEYYT</sequence>
<evidence type="ECO:0000256" key="1">
    <source>
        <dbReference type="SAM" id="MobiDB-lite"/>
    </source>
</evidence>
<protein>
    <submittedName>
        <fullName evidence="2">G2299 protein</fullName>
    </submittedName>
</protein>
<feature type="compositionally biased region" description="Low complexity" evidence="1">
    <location>
        <begin position="47"/>
        <end position="65"/>
    </location>
</feature>
<keyword evidence="3" id="KW-1185">Reference proteome</keyword>
<evidence type="ECO:0000313" key="3">
    <source>
        <dbReference type="Proteomes" id="UP001497392"/>
    </source>
</evidence>
<reference evidence="2 3" key="1">
    <citation type="submission" date="2024-06" db="EMBL/GenBank/DDBJ databases">
        <authorList>
            <person name="Kraege A."/>
            <person name="Thomma B."/>
        </authorList>
    </citation>
    <scope>NUCLEOTIDE SEQUENCE [LARGE SCALE GENOMIC DNA]</scope>
</reference>
<proteinExistence type="predicted"/>